<protein>
    <submittedName>
        <fullName evidence="1">Nucleotidyltransferase substrate binding domain-containing protein</fullName>
    </submittedName>
</protein>
<dbReference type="EMBL" id="JAWDIE010000009">
    <property type="protein sequence ID" value="MEJ7138243.1"/>
    <property type="molecule type" value="Genomic_DNA"/>
</dbReference>
<comment type="caution">
    <text evidence="1">The sequence shown here is derived from an EMBL/GenBank/DDBJ whole genome shotgun (WGS) entry which is preliminary data.</text>
</comment>
<accession>A0ACC6P1Z5</accession>
<keyword evidence="2" id="KW-1185">Reference proteome</keyword>
<sequence length="499" mass="53869">MSDKNTPTVPPALESAAVLAPDPAMALTGTPVRELLRKAPISVAPGTSIRDAAVLMSEHGVSSVLVVNEGRLQGIVTDRDLRRRVLALGRETSAPVLEIATLLPRTVQAQDTAFDVMLLMARHNIHHVPVLDGAAVAGMVTSSDILRQNNGSALVLAAEIYRQPDLAGLVTASGRIRTVQRQLAAARASAYSTGHIVTALTDALTARLLQLAERRLGPPPVPYVWVAAGSQARNEQTAKSDQDNALILDDAYSPALHGEYFESLAREVCAGLDACGFVFCPGEMMAQTDTWRQTESAWNALFAGWTRQPDPTALMLTCVFFDLRGVYSGGGSGDMSLLERVRSRALGSTRGNSLFLAHMVRNALSHTPALGLFRQLSTRRKGPHKGTIDLKMNGVVPIVDLARVYALAAGRPEVNTHDRLECASRSCEISEQDARDLRDALEFLSSTRIAHQAAQTAQGQLPDNHLDPQELSNFDRKQLRDAFVVVQTLQAGLGKRYAL</sequence>
<organism evidence="1 2">
    <name type="scientific">Amphibiibacter pelophylacis</name>
    <dbReference type="NCBI Taxonomy" id="1799477"/>
    <lineage>
        <taxon>Bacteria</taxon>
        <taxon>Pseudomonadati</taxon>
        <taxon>Pseudomonadota</taxon>
        <taxon>Betaproteobacteria</taxon>
        <taxon>Burkholderiales</taxon>
        <taxon>Sphaerotilaceae</taxon>
        <taxon>Amphibiibacter</taxon>
    </lineage>
</organism>
<name>A0ACC6P1Z5_9BURK</name>
<evidence type="ECO:0000313" key="1">
    <source>
        <dbReference type="EMBL" id="MEJ7138243.1"/>
    </source>
</evidence>
<reference evidence="1" key="1">
    <citation type="submission" date="2023-10" db="EMBL/GenBank/DDBJ databases">
        <title>Amphibacter perezi, gen. nov., sp. nov. a novel taxa of the family Comamonadaceae, class Betaproteobacteria isolated from the skin microbiota of Pelophylax perezi from different populations.</title>
        <authorList>
            <person name="Costa S."/>
            <person name="Proenca D.N."/>
            <person name="Lopes I."/>
            <person name="Morais P.V."/>
        </authorList>
    </citation>
    <scope>NUCLEOTIDE SEQUENCE</scope>
    <source>
        <strain evidence="1">SL12-8</strain>
    </source>
</reference>
<evidence type="ECO:0000313" key="2">
    <source>
        <dbReference type="Proteomes" id="UP001364695"/>
    </source>
</evidence>
<gene>
    <name evidence="1" type="ORF">RV045_07345</name>
</gene>
<dbReference type="Proteomes" id="UP001364695">
    <property type="component" value="Unassembled WGS sequence"/>
</dbReference>
<proteinExistence type="predicted"/>